<gene>
    <name evidence="2" type="ORF">LIER_34604</name>
</gene>
<feature type="compositionally biased region" description="Low complexity" evidence="1">
    <location>
        <begin position="1"/>
        <end position="17"/>
    </location>
</feature>
<proteinExistence type="predicted"/>
<keyword evidence="3" id="KW-1185">Reference proteome</keyword>
<evidence type="ECO:0000313" key="2">
    <source>
        <dbReference type="EMBL" id="GAA0187316.1"/>
    </source>
</evidence>
<dbReference type="EMBL" id="BAABME010014591">
    <property type="protein sequence ID" value="GAA0187316.1"/>
    <property type="molecule type" value="Genomic_DNA"/>
</dbReference>
<organism evidence="2 3">
    <name type="scientific">Lithospermum erythrorhizon</name>
    <name type="common">Purple gromwell</name>
    <name type="synonym">Lithospermum officinale var. erythrorhizon</name>
    <dbReference type="NCBI Taxonomy" id="34254"/>
    <lineage>
        <taxon>Eukaryota</taxon>
        <taxon>Viridiplantae</taxon>
        <taxon>Streptophyta</taxon>
        <taxon>Embryophyta</taxon>
        <taxon>Tracheophyta</taxon>
        <taxon>Spermatophyta</taxon>
        <taxon>Magnoliopsida</taxon>
        <taxon>eudicotyledons</taxon>
        <taxon>Gunneridae</taxon>
        <taxon>Pentapetalae</taxon>
        <taxon>asterids</taxon>
        <taxon>lamiids</taxon>
        <taxon>Boraginales</taxon>
        <taxon>Boraginaceae</taxon>
        <taxon>Boraginoideae</taxon>
        <taxon>Lithospermeae</taxon>
        <taxon>Lithospermum</taxon>
    </lineage>
</organism>
<evidence type="ECO:0000256" key="1">
    <source>
        <dbReference type="SAM" id="MobiDB-lite"/>
    </source>
</evidence>
<protein>
    <submittedName>
        <fullName evidence="2">Uncharacterized protein</fullName>
    </submittedName>
</protein>
<sequence length="105" mass="11453">MKGGTNSKNGKGKSASSQGEESPLDCYTTRYMKAPYTLPNGLSIQVGHLWNKCMEDFHAVKPLLSAEKGKKHASSDPMDAFALSPLYMIKALNGQYAAARRQAMK</sequence>
<accession>A0AAV3S4C7</accession>
<name>A0AAV3S4C7_LITER</name>
<dbReference type="AlphaFoldDB" id="A0AAV3S4C7"/>
<dbReference type="Proteomes" id="UP001454036">
    <property type="component" value="Unassembled WGS sequence"/>
</dbReference>
<feature type="region of interest" description="Disordered" evidence="1">
    <location>
        <begin position="1"/>
        <end position="23"/>
    </location>
</feature>
<reference evidence="2 3" key="1">
    <citation type="submission" date="2024-01" db="EMBL/GenBank/DDBJ databases">
        <title>The complete chloroplast genome sequence of Lithospermum erythrorhizon: insights into the phylogenetic relationship among Boraginaceae species and the maternal lineages of purple gromwells.</title>
        <authorList>
            <person name="Okada T."/>
            <person name="Watanabe K."/>
        </authorList>
    </citation>
    <scope>NUCLEOTIDE SEQUENCE [LARGE SCALE GENOMIC DNA]</scope>
</reference>
<evidence type="ECO:0000313" key="3">
    <source>
        <dbReference type="Proteomes" id="UP001454036"/>
    </source>
</evidence>
<comment type="caution">
    <text evidence="2">The sequence shown here is derived from an EMBL/GenBank/DDBJ whole genome shotgun (WGS) entry which is preliminary data.</text>
</comment>